<evidence type="ECO:0000313" key="1">
    <source>
        <dbReference type="EMBL" id="QHT89280.1"/>
    </source>
</evidence>
<organism evidence="1">
    <name type="scientific">viral metagenome</name>
    <dbReference type="NCBI Taxonomy" id="1070528"/>
    <lineage>
        <taxon>unclassified sequences</taxon>
        <taxon>metagenomes</taxon>
        <taxon>organismal metagenomes</taxon>
    </lineage>
</organism>
<accession>A0A6C0I9K4</accession>
<sequence length="60" mass="6745">MTRRSKAFFVFVFFRQPGGAPTFGWSDHKPGCIFSWASAERESVDGPLQKTCLHTLPLTV</sequence>
<proteinExistence type="predicted"/>
<name>A0A6C0I9K4_9ZZZZ</name>
<dbReference type="EMBL" id="MN740138">
    <property type="protein sequence ID" value="QHT89280.1"/>
    <property type="molecule type" value="Genomic_DNA"/>
</dbReference>
<protein>
    <submittedName>
        <fullName evidence="1">Uncharacterized protein</fullName>
    </submittedName>
</protein>
<dbReference type="AlphaFoldDB" id="A0A6C0I9K4"/>
<reference evidence="1" key="1">
    <citation type="journal article" date="2020" name="Nature">
        <title>Giant virus diversity and host interactions through global metagenomics.</title>
        <authorList>
            <person name="Schulz F."/>
            <person name="Roux S."/>
            <person name="Paez-Espino D."/>
            <person name="Jungbluth S."/>
            <person name="Walsh D.A."/>
            <person name="Denef V.J."/>
            <person name="McMahon K.D."/>
            <person name="Konstantinidis K.T."/>
            <person name="Eloe-Fadrosh E.A."/>
            <person name="Kyrpides N.C."/>
            <person name="Woyke T."/>
        </authorList>
    </citation>
    <scope>NUCLEOTIDE SEQUENCE</scope>
    <source>
        <strain evidence="1">GVMAG-M-3300023184-53</strain>
    </source>
</reference>